<evidence type="ECO:0000256" key="3">
    <source>
        <dbReference type="ARBA" id="ARBA00022449"/>
    </source>
</evidence>
<evidence type="ECO:0000313" key="12">
    <source>
        <dbReference type="Proteomes" id="UP001163328"/>
    </source>
</evidence>
<dbReference type="PANTHER" id="PTHR43298:SF2">
    <property type="entry name" value="FMN_FAD EXPORTER YEEO-RELATED"/>
    <property type="match status" value="1"/>
</dbReference>
<dbReference type="InterPro" id="IPR050222">
    <property type="entry name" value="MATE_MdtK"/>
</dbReference>
<keyword evidence="8 10" id="KW-0472">Membrane</keyword>
<evidence type="ECO:0000256" key="2">
    <source>
        <dbReference type="ARBA" id="ARBA00022448"/>
    </source>
</evidence>
<feature type="transmembrane region" description="Helical" evidence="10">
    <location>
        <begin position="45"/>
        <end position="70"/>
    </location>
</feature>
<feature type="transmembrane region" description="Helical" evidence="10">
    <location>
        <begin position="365"/>
        <end position="387"/>
    </location>
</feature>
<evidence type="ECO:0000256" key="9">
    <source>
        <dbReference type="ARBA" id="ARBA00031636"/>
    </source>
</evidence>
<evidence type="ECO:0000256" key="10">
    <source>
        <dbReference type="SAM" id="Phobius"/>
    </source>
</evidence>
<dbReference type="Proteomes" id="UP001163328">
    <property type="component" value="Chromosome"/>
</dbReference>
<gene>
    <name evidence="11" type="ORF">K5I29_07185</name>
</gene>
<feature type="transmembrane region" description="Helical" evidence="10">
    <location>
        <begin position="425"/>
        <end position="444"/>
    </location>
</feature>
<keyword evidence="7" id="KW-0406">Ion transport</keyword>
<feature type="transmembrane region" description="Helical" evidence="10">
    <location>
        <begin position="239"/>
        <end position="262"/>
    </location>
</feature>
<proteinExistence type="predicted"/>
<evidence type="ECO:0000256" key="6">
    <source>
        <dbReference type="ARBA" id="ARBA00022989"/>
    </source>
</evidence>
<feature type="transmembrane region" description="Helical" evidence="10">
    <location>
        <begin position="160"/>
        <end position="185"/>
    </location>
</feature>
<dbReference type="InterPro" id="IPR048279">
    <property type="entry name" value="MdtK-like"/>
</dbReference>
<organism evidence="11 12">
    <name type="scientific">Flavobacterium agricola</name>
    <dbReference type="NCBI Taxonomy" id="2870839"/>
    <lineage>
        <taxon>Bacteria</taxon>
        <taxon>Pseudomonadati</taxon>
        <taxon>Bacteroidota</taxon>
        <taxon>Flavobacteriia</taxon>
        <taxon>Flavobacteriales</taxon>
        <taxon>Flavobacteriaceae</taxon>
        <taxon>Flavobacterium</taxon>
    </lineage>
</organism>
<keyword evidence="5 10" id="KW-0812">Transmembrane</keyword>
<evidence type="ECO:0000256" key="7">
    <source>
        <dbReference type="ARBA" id="ARBA00023065"/>
    </source>
</evidence>
<evidence type="ECO:0000313" key="11">
    <source>
        <dbReference type="EMBL" id="UYW00356.1"/>
    </source>
</evidence>
<feature type="transmembrane region" description="Helical" evidence="10">
    <location>
        <begin position="16"/>
        <end position="33"/>
    </location>
</feature>
<feature type="transmembrane region" description="Helical" evidence="10">
    <location>
        <begin position="131"/>
        <end position="148"/>
    </location>
</feature>
<dbReference type="EMBL" id="CP081495">
    <property type="protein sequence ID" value="UYW00356.1"/>
    <property type="molecule type" value="Genomic_DNA"/>
</dbReference>
<name>A0ABY6LVV0_9FLAO</name>
<dbReference type="PANTHER" id="PTHR43298">
    <property type="entry name" value="MULTIDRUG RESISTANCE PROTEIN NORM-RELATED"/>
    <property type="match status" value="1"/>
</dbReference>
<keyword evidence="12" id="KW-1185">Reference proteome</keyword>
<comment type="subcellular location">
    <subcellularLocation>
        <location evidence="1">Cell membrane</location>
        <topology evidence="1">Multi-pass membrane protein</topology>
    </subcellularLocation>
</comment>
<reference evidence="11" key="1">
    <citation type="submission" date="2021-08" db="EMBL/GenBank/DDBJ databases">
        <title>Flavobacterium sp. strain CC-SYL302.</title>
        <authorList>
            <person name="Lin S.-Y."/>
            <person name="Lee T.-H."/>
            <person name="Young C.-C."/>
        </authorList>
    </citation>
    <scope>NUCLEOTIDE SEQUENCE</scope>
    <source>
        <strain evidence="11">CC-SYL302</strain>
    </source>
</reference>
<keyword evidence="3" id="KW-0050">Antiport</keyword>
<dbReference type="InterPro" id="IPR002528">
    <property type="entry name" value="MATE_fam"/>
</dbReference>
<evidence type="ECO:0000256" key="5">
    <source>
        <dbReference type="ARBA" id="ARBA00022692"/>
    </source>
</evidence>
<dbReference type="PIRSF" id="PIRSF006603">
    <property type="entry name" value="DinF"/>
    <property type="match status" value="1"/>
</dbReference>
<dbReference type="NCBIfam" id="TIGR00797">
    <property type="entry name" value="matE"/>
    <property type="match status" value="1"/>
</dbReference>
<evidence type="ECO:0000256" key="4">
    <source>
        <dbReference type="ARBA" id="ARBA00022475"/>
    </source>
</evidence>
<sequence>MNLSIYTREFKRNIQLAYPIVLGMLGHNLVSLVDNIMVGHLGATQLAAVSLANSFVFIALSVGIGFSTAITPLVAQHDAKHDIEGVRNTFHHGVVLCATLGLVLFSVIFFGKGAINYMRQPQEVVEMAKPFLDIVAFSLIPVVMFQGYKQFSDGMSFTKYAMYAIIICNIVHFLINLVLINGFLFFPEMGVMGAAYGTLISRIVMVVYMHIQLKNNNKLSIYFKQFSFKKMQKSVINRICALGLPSSLQMFFEVALFVSAVWLCGMIGKNEQAANQIALNLVSATYMFASGLSITAMIRVGNQKGLEDFNYLKTVARSIFLLALILEVIFALFFIFMNGVLPYIFLDMAAPETLAENTQVFKIASSLLVVAALFQLSDGIQAVVLGALRGLQDVKVPAVVAFIAYWIIGFPISVYLGLYTNLGAVGVWIGLSFGLTVAAILLYLRFKRLTNKYITENTQTI</sequence>
<evidence type="ECO:0000256" key="1">
    <source>
        <dbReference type="ARBA" id="ARBA00004651"/>
    </source>
</evidence>
<keyword evidence="2" id="KW-0813">Transport</keyword>
<keyword evidence="4" id="KW-1003">Cell membrane</keyword>
<keyword evidence="6 10" id="KW-1133">Transmembrane helix</keyword>
<protein>
    <recommendedName>
        <fullName evidence="9">Multidrug-efflux transporter</fullName>
    </recommendedName>
</protein>
<dbReference type="CDD" id="cd13131">
    <property type="entry name" value="MATE_NorM_like"/>
    <property type="match status" value="1"/>
</dbReference>
<dbReference type="Pfam" id="PF01554">
    <property type="entry name" value="MatE"/>
    <property type="match status" value="2"/>
</dbReference>
<evidence type="ECO:0000256" key="8">
    <source>
        <dbReference type="ARBA" id="ARBA00023136"/>
    </source>
</evidence>
<feature type="transmembrane region" description="Helical" evidence="10">
    <location>
        <begin position="319"/>
        <end position="345"/>
    </location>
</feature>
<feature type="transmembrane region" description="Helical" evidence="10">
    <location>
        <begin position="90"/>
        <end position="111"/>
    </location>
</feature>
<accession>A0ABY6LVV0</accession>
<feature type="transmembrane region" description="Helical" evidence="10">
    <location>
        <begin position="277"/>
        <end position="298"/>
    </location>
</feature>
<dbReference type="RefSeq" id="WP_264432012.1">
    <property type="nucleotide sequence ID" value="NZ_CP081495.1"/>
</dbReference>
<feature type="transmembrane region" description="Helical" evidence="10">
    <location>
        <begin position="399"/>
        <end position="419"/>
    </location>
</feature>